<sequence length="394" mass="39365">MSAVYLNAVGVVCALGSGPDALRAALAAPPEDSLVFSDACSPGRVLPLGRVRTPLPALPPEWPAPLHSRNNALAAAALEPLRAPVQALLDRYGPTRVAAVVGTSAAGVAEGEAAMRLRQRDGAWPAGFHYGQMEMGGAAAGVARALGLRGPAYGISTACSSGAKALAAGARLLRAGIADAVVAGGVDALGGLTVAGFSALDSVSATRCNPMSAKRCGINLGEGAALFLMTRDEGPVRLAGWGETGDAHHMSAPDPSGRGAADAMRLALARAGVGPGVVDYLNLHGTATPQNDAMESRAVAEVLGLELPASSTKPLTGHALAAAGAVEAAIAWVTLAGNPAGHLPPHLWDGERDAALPPLALVAPGQALGRAPRWIMSNSFAFGGSNAALLFAGA</sequence>
<dbReference type="InterPro" id="IPR014031">
    <property type="entry name" value="Ketoacyl_synth_C"/>
</dbReference>
<gene>
    <name evidence="5" type="ORF">CKO43_00155</name>
</gene>
<dbReference type="PANTHER" id="PTHR11712">
    <property type="entry name" value="POLYKETIDE SYNTHASE-RELATED"/>
    <property type="match status" value="1"/>
</dbReference>
<protein>
    <submittedName>
        <fullName evidence="5">Beta-ketoacyl-[acyl-carrier-protein] synthase II</fullName>
    </submittedName>
</protein>
<dbReference type="EMBL" id="NRRU01000001">
    <property type="protein sequence ID" value="MBK1711192.1"/>
    <property type="molecule type" value="Genomic_DNA"/>
</dbReference>
<dbReference type="PANTHER" id="PTHR11712:SF320">
    <property type="entry name" value="BETA-KETOACYL SYNTHASE"/>
    <property type="match status" value="1"/>
</dbReference>
<comment type="caution">
    <text evidence="5">The sequence shown here is derived from an EMBL/GenBank/DDBJ whole genome shotgun (WGS) entry which is preliminary data.</text>
</comment>
<dbReference type="InterPro" id="IPR016039">
    <property type="entry name" value="Thiolase-like"/>
</dbReference>
<dbReference type="RefSeq" id="WP_200225739.1">
    <property type="nucleotide sequence ID" value="NZ_NRRT01000002.1"/>
</dbReference>
<organism evidence="5 6">
    <name type="scientific">Rubrivivax gelatinosus</name>
    <name type="common">Rhodocyclus gelatinosus</name>
    <name type="synonym">Rhodopseudomonas gelatinosa</name>
    <dbReference type="NCBI Taxonomy" id="28068"/>
    <lineage>
        <taxon>Bacteria</taxon>
        <taxon>Pseudomonadati</taxon>
        <taxon>Pseudomonadota</taxon>
        <taxon>Betaproteobacteria</taxon>
        <taxon>Burkholderiales</taxon>
        <taxon>Sphaerotilaceae</taxon>
        <taxon>Rubrivivax</taxon>
    </lineage>
</organism>
<dbReference type="PROSITE" id="PS52004">
    <property type="entry name" value="KS3_2"/>
    <property type="match status" value="1"/>
</dbReference>
<evidence type="ECO:0000313" key="5">
    <source>
        <dbReference type="EMBL" id="MBK1711192.1"/>
    </source>
</evidence>
<dbReference type="InterPro" id="IPR018201">
    <property type="entry name" value="Ketoacyl_synth_AS"/>
</dbReference>
<dbReference type="NCBIfam" id="NF006618">
    <property type="entry name" value="PRK09185.1"/>
    <property type="match status" value="1"/>
</dbReference>
<keyword evidence="6" id="KW-1185">Reference proteome</keyword>
<dbReference type="Pfam" id="PF02801">
    <property type="entry name" value="Ketoacyl-synt_C"/>
    <property type="match status" value="1"/>
</dbReference>
<dbReference type="Gene3D" id="3.40.47.10">
    <property type="match status" value="2"/>
</dbReference>
<dbReference type="PROSITE" id="PS00606">
    <property type="entry name" value="KS3_1"/>
    <property type="match status" value="1"/>
</dbReference>
<dbReference type="SUPFAM" id="SSF53901">
    <property type="entry name" value="Thiolase-like"/>
    <property type="match status" value="2"/>
</dbReference>
<reference evidence="5" key="2">
    <citation type="journal article" date="2020" name="Microorganisms">
        <title>Osmotic Adaptation and Compatible Solute Biosynthesis of Phototrophic Bacteria as Revealed from Genome Analyses.</title>
        <authorList>
            <person name="Imhoff J.F."/>
            <person name="Rahn T."/>
            <person name="Kunzel S."/>
            <person name="Keller A."/>
            <person name="Neulinger S.C."/>
        </authorList>
    </citation>
    <scope>NUCLEOTIDE SEQUENCE</scope>
    <source>
        <strain evidence="5">IM 151</strain>
    </source>
</reference>
<evidence type="ECO:0000256" key="3">
    <source>
        <dbReference type="RuleBase" id="RU003694"/>
    </source>
</evidence>
<keyword evidence="2 3" id="KW-0808">Transferase</keyword>
<dbReference type="SMART" id="SM00825">
    <property type="entry name" value="PKS_KS"/>
    <property type="match status" value="1"/>
</dbReference>
<dbReference type="InterPro" id="IPR000794">
    <property type="entry name" value="Beta-ketoacyl_synthase"/>
</dbReference>
<proteinExistence type="inferred from homology"/>
<comment type="similarity">
    <text evidence="1 3">Belongs to the thiolase-like superfamily. Beta-ketoacyl-ACP synthases family.</text>
</comment>
<dbReference type="Proteomes" id="UP001041814">
    <property type="component" value="Unassembled WGS sequence"/>
</dbReference>
<feature type="domain" description="Ketosynthase family 3 (KS3)" evidence="4">
    <location>
        <begin position="1"/>
        <end position="393"/>
    </location>
</feature>
<evidence type="ECO:0000256" key="1">
    <source>
        <dbReference type="ARBA" id="ARBA00008467"/>
    </source>
</evidence>
<evidence type="ECO:0000256" key="2">
    <source>
        <dbReference type="ARBA" id="ARBA00022679"/>
    </source>
</evidence>
<evidence type="ECO:0000259" key="4">
    <source>
        <dbReference type="PROSITE" id="PS52004"/>
    </source>
</evidence>
<reference evidence="5" key="1">
    <citation type="submission" date="2017-08" db="EMBL/GenBank/DDBJ databases">
        <authorList>
            <person name="Imhoff J.F."/>
            <person name="Rahn T."/>
            <person name="Kuenzel S."/>
            <person name="Neulinger S.C."/>
        </authorList>
    </citation>
    <scope>NUCLEOTIDE SEQUENCE</scope>
    <source>
        <strain evidence="5">IM 151</strain>
    </source>
</reference>
<name>A0ABS1DME8_RUBGE</name>
<dbReference type="Pfam" id="PF00109">
    <property type="entry name" value="ketoacyl-synt"/>
    <property type="match status" value="1"/>
</dbReference>
<dbReference type="InterPro" id="IPR014030">
    <property type="entry name" value="Ketoacyl_synth_N"/>
</dbReference>
<accession>A0ABS1DME8</accession>
<evidence type="ECO:0000313" key="6">
    <source>
        <dbReference type="Proteomes" id="UP001041814"/>
    </source>
</evidence>
<dbReference type="InterPro" id="IPR020841">
    <property type="entry name" value="PKS_Beta-ketoAc_synthase_dom"/>
</dbReference>